<dbReference type="Proteomes" id="UP001281447">
    <property type="component" value="Unassembled WGS sequence"/>
</dbReference>
<evidence type="ECO:0000256" key="2">
    <source>
        <dbReference type="ARBA" id="ARBA00023125"/>
    </source>
</evidence>
<keyword evidence="2" id="KW-0238">DNA-binding</keyword>
<dbReference type="EMBL" id="JAWDIP010000003">
    <property type="protein sequence ID" value="MDY0394416.1"/>
    <property type="molecule type" value="Genomic_DNA"/>
</dbReference>
<organism evidence="5 6">
    <name type="scientific">Tigheibacillus halophilus</name>
    <dbReference type="NCBI Taxonomy" id="361280"/>
    <lineage>
        <taxon>Bacteria</taxon>
        <taxon>Bacillati</taxon>
        <taxon>Bacillota</taxon>
        <taxon>Bacilli</taxon>
        <taxon>Bacillales</taxon>
        <taxon>Bacillaceae</taxon>
        <taxon>Tigheibacillus</taxon>
    </lineage>
</organism>
<comment type="caution">
    <text evidence="5">The sequence shown here is derived from an EMBL/GenBank/DDBJ whole genome shotgun (WGS) entry which is preliminary data.</text>
</comment>
<dbReference type="InterPro" id="IPR036388">
    <property type="entry name" value="WH-like_DNA-bd_sf"/>
</dbReference>
<accession>A0ABU5C507</accession>
<dbReference type="InterPro" id="IPR036390">
    <property type="entry name" value="WH_DNA-bd_sf"/>
</dbReference>
<dbReference type="PROSITE" id="PS01117">
    <property type="entry name" value="HTH_MARR_1"/>
    <property type="match status" value="1"/>
</dbReference>
<gene>
    <name evidence="5" type="ORF">RWE15_08075</name>
</gene>
<reference evidence="5 6" key="1">
    <citation type="submission" date="2023-10" db="EMBL/GenBank/DDBJ databases">
        <title>Virgibacillus halophilus 5B73C genome.</title>
        <authorList>
            <person name="Miliotis G."/>
            <person name="Sengupta P."/>
            <person name="Hameed A."/>
            <person name="Chuvochina M."/>
            <person name="Mcdonagh F."/>
            <person name="Simpson A.C."/>
            <person name="Singh N.K."/>
            <person name="Rekha P.D."/>
            <person name="Raman K."/>
            <person name="Hugenholtz P."/>
            <person name="Venkateswaran K."/>
        </authorList>
    </citation>
    <scope>NUCLEOTIDE SEQUENCE [LARGE SCALE GENOMIC DNA]</scope>
    <source>
        <strain evidence="5 6">5B73C</strain>
    </source>
</reference>
<dbReference type="PANTHER" id="PTHR33164">
    <property type="entry name" value="TRANSCRIPTIONAL REGULATOR, MARR FAMILY"/>
    <property type="match status" value="1"/>
</dbReference>
<dbReference type="PROSITE" id="PS50995">
    <property type="entry name" value="HTH_MARR_2"/>
    <property type="match status" value="1"/>
</dbReference>
<dbReference type="SUPFAM" id="SSF46785">
    <property type="entry name" value="Winged helix' DNA-binding domain"/>
    <property type="match status" value="1"/>
</dbReference>
<name>A0ABU5C507_9BACI</name>
<dbReference type="SMART" id="SM00347">
    <property type="entry name" value="HTH_MARR"/>
    <property type="match status" value="1"/>
</dbReference>
<dbReference type="InterPro" id="IPR023187">
    <property type="entry name" value="Tscrpt_reg_MarR-type_CS"/>
</dbReference>
<dbReference type="RefSeq" id="WP_390353960.1">
    <property type="nucleotide sequence ID" value="NZ_JBHUIZ010000004.1"/>
</dbReference>
<proteinExistence type="predicted"/>
<keyword evidence="1" id="KW-0805">Transcription regulation</keyword>
<evidence type="ECO:0000256" key="3">
    <source>
        <dbReference type="ARBA" id="ARBA00023163"/>
    </source>
</evidence>
<evidence type="ECO:0000259" key="4">
    <source>
        <dbReference type="PROSITE" id="PS50995"/>
    </source>
</evidence>
<dbReference type="Gene3D" id="1.10.10.10">
    <property type="entry name" value="Winged helix-like DNA-binding domain superfamily/Winged helix DNA-binding domain"/>
    <property type="match status" value="1"/>
</dbReference>
<dbReference type="PRINTS" id="PR00598">
    <property type="entry name" value="HTHMARR"/>
</dbReference>
<evidence type="ECO:0000256" key="1">
    <source>
        <dbReference type="ARBA" id="ARBA00023015"/>
    </source>
</evidence>
<protein>
    <submittedName>
        <fullName evidence="5">MarR family transcriptional regulator</fullName>
    </submittedName>
</protein>
<evidence type="ECO:0000313" key="5">
    <source>
        <dbReference type="EMBL" id="MDY0394416.1"/>
    </source>
</evidence>
<dbReference type="InterPro" id="IPR039422">
    <property type="entry name" value="MarR/SlyA-like"/>
</dbReference>
<dbReference type="InterPro" id="IPR000835">
    <property type="entry name" value="HTH_MarR-typ"/>
</dbReference>
<sequence length="141" mass="16285">MEENTFTTIEREIDKFVRRIVLSEKRNDKLDRSTYILLGLLHMHGPASVKTLADRLRLDISTVSRQAAGMEKKGLVQKLPNPDDGRSYFYQITDTGSKALLENRATRLKRVRKALEDWTEEESAAFGKLLEKYNKTVQEKL</sequence>
<feature type="domain" description="HTH marR-type" evidence="4">
    <location>
        <begin position="1"/>
        <end position="135"/>
    </location>
</feature>
<keyword evidence="6" id="KW-1185">Reference proteome</keyword>
<keyword evidence="3" id="KW-0804">Transcription</keyword>
<dbReference type="PANTHER" id="PTHR33164:SF57">
    <property type="entry name" value="MARR-FAMILY TRANSCRIPTIONAL REGULATOR"/>
    <property type="match status" value="1"/>
</dbReference>
<dbReference type="Pfam" id="PF01047">
    <property type="entry name" value="MarR"/>
    <property type="match status" value="1"/>
</dbReference>
<evidence type="ECO:0000313" key="6">
    <source>
        <dbReference type="Proteomes" id="UP001281447"/>
    </source>
</evidence>